<dbReference type="RefSeq" id="WP_200813347.1">
    <property type="nucleotide sequence ID" value="NZ_FWFK01000010.1"/>
</dbReference>
<dbReference type="EMBL" id="FWFK01000010">
    <property type="protein sequence ID" value="SLN74315.1"/>
    <property type="molecule type" value="Genomic_DNA"/>
</dbReference>
<keyword evidence="1" id="KW-0472">Membrane</keyword>
<evidence type="ECO:0000256" key="1">
    <source>
        <dbReference type="SAM" id="Phobius"/>
    </source>
</evidence>
<evidence type="ECO:0008006" key="4">
    <source>
        <dbReference type="Google" id="ProtNLM"/>
    </source>
</evidence>
<organism evidence="2 3">
    <name type="scientific">Roseivivax jejudonensis</name>
    <dbReference type="NCBI Taxonomy" id="1529041"/>
    <lineage>
        <taxon>Bacteria</taxon>
        <taxon>Pseudomonadati</taxon>
        <taxon>Pseudomonadota</taxon>
        <taxon>Alphaproteobacteria</taxon>
        <taxon>Rhodobacterales</taxon>
        <taxon>Roseobacteraceae</taxon>
        <taxon>Roseivivax</taxon>
    </lineage>
</organism>
<gene>
    <name evidence="2" type="ORF">ROJ8625_04040</name>
</gene>
<dbReference type="Proteomes" id="UP000193570">
    <property type="component" value="Unassembled WGS sequence"/>
</dbReference>
<keyword evidence="1" id="KW-1133">Transmembrane helix</keyword>
<protein>
    <recommendedName>
        <fullName evidence="4">Histidinol phosphate aminotransferase</fullName>
    </recommendedName>
</protein>
<reference evidence="2 3" key="1">
    <citation type="submission" date="2017-03" db="EMBL/GenBank/DDBJ databases">
        <authorList>
            <person name="Afonso C.L."/>
            <person name="Miller P.J."/>
            <person name="Scott M.A."/>
            <person name="Spackman E."/>
            <person name="Goraichik I."/>
            <person name="Dimitrov K.M."/>
            <person name="Suarez D.L."/>
            <person name="Swayne D.E."/>
        </authorList>
    </citation>
    <scope>NUCLEOTIDE SEQUENCE [LARGE SCALE GENOMIC DNA]</scope>
    <source>
        <strain evidence="2 3">CECT 8625</strain>
    </source>
</reference>
<dbReference type="AlphaFoldDB" id="A0A1X7AAY2"/>
<accession>A0A1X7AAY2</accession>
<keyword evidence="1" id="KW-0812">Transmembrane</keyword>
<sequence length="57" mass="6352">MEQRGRAPDYTNAALAMGLVNLIWIFGVIWALFGLPVVLLVGWVLNRAITRLAARRS</sequence>
<proteinExistence type="predicted"/>
<evidence type="ECO:0000313" key="2">
    <source>
        <dbReference type="EMBL" id="SLN74315.1"/>
    </source>
</evidence>
<evidence type="ECO:0000313" key="3">
    <source>
        <dbReference type="Proteomes" id="UP000193570"/>
    </source>
</evidence>
<name>A0A1X7AAY2_9RHOB</name>
<keyword evidence="3" id="KW-1185">Reference proteome</keyword>
<feature type="transmembrane region" description="Helical" evidence="1">
    <location>
        <begin position="22"/>
        <end position="45"/>
    </location>
</feature>